<dbReference type="Gene3D" id="2.120.10.80">
    <property type="entry name" value="Kelch-type beta propeller"/>
    <property type="match status" value="2"/>
</dbReference>
<dbReference type="PANTHER" id="PTHR46376:SF1">
    <property type="entry name" value="LEUCINE-ZIPPER-LIKE TRANSCRIPTIONAL REGULATOR 1"/>
    <property type="match status" value="1"/>
</dbReference>
<dbReference type="InterPro" id="IPR006652">
    <property type="entry name" value="Kelch_1"/>
</dbReference>
<dbReference type="InterPro" id="IPR051568">
    <property type="entry name" value="LZTR1/Attractin"/>
</dbReference>
<evidence type="ECO:0000313" key="3">
    <source>
        <dbReference type="EMBL" id="KAK5620180.1"/>
    </source>
</evidence>
<dbReference type="AlphaFoldDB" id="A0AAV9SFP6"/>
<dbReference type="Pfam" id="PF01344">
    <property type="entry name" value="Kelch_1"/>
    <property type="match status" value="1"/>
</dbReference>
<dbReference type="InterPro" id="IPR011043">
    <property type="entry name" value="Gal_Oxase/kelch_b-propeller"/>
</dbReference>
<protein>
    <submittedName>
        <fullName evidence="3">Uncharacterized protein</fullName>
    </submittedName>
</protein>
<keyword evidence="4" id="KW-1185">Reference proteome</keyword>
<dbReference type="EMBL" id="JAHHUM010000387">
    <property type="protein sequence ID" value="KAK5620180.1"/>
    <property type="molecule type" value="Genomic_DNA"/>
</dbReference>
<evidence type="ECO:0000313" key="4">
    <source>
        <dbReference type="Proteomes" id="UP001311232"/>
    </source>
</evidence>
<sequence length="422" mass="47194">MPSTSLSNPSLWTPLPQSSLCPCARYKHACCSYDGNVYVLGGRDSSCLGDFWKYSVVLDEWTKLNCTGDAAPEELEQHSMVTHKGFLYVFGGMWDSAYTGWRCPLWVFDIANQKWVPCQGKTSSPQTQRPSNRKGHSAVVLGSAMLVYGGFVDIKGSLQEFWSLNFNTMAWSPLSGSERRSSVPGPRHNHSAVAYQNCMFLFGGLKGLREQKDFWKWNSTNHTWTCLKLGPPRLMGHAAVTYRDSMLLFGGGESQNSPNNSLWRYSFSSQSWSQVASLPGSDAPDRIHHCCIGLGRSYEPDTSSFGSALQPMLQDAKPKHFKNKCFPASHSDIEMKTFTKSLSSSELDTHSEPRNDPQLMENSLTFENNAFRKQWSCSEELLLNQGDSDILKNLPDTLLVLGGRPYSRQSPISIWSMTLTDS</sequence>
<dbReference type="SUPFAM" id="SSF50965">
    <property type="entry name" value="Galactose oxidase, central domain"/>
    <property type="match status" value="1"/>
</dbReference>
<reference evidence="3 4" key="1">
    <citation type="submission" date="2021-06" db="EMBL/GenBank/DDBJ databases">
        <authorList>
            <person name="Palmer J.M."/>
        </authorList>
    </citation>
    <scope>NUCLEOTIDE SEQUENCE [LARGE SCALE GENOMIC DNA]</scope>
    <source>
        <strain evidence="3 4">MEX-2019</strain>
        <tissue evidence="3">Muscle</tissue>
    </source>
</reference>
<organism evidence="3 4">
    <name type="scientific">Crenichthys baileyi</name>
    <name type="common">White River springfish</name>
    <dbReference type="NCBI Taxonomy" id="28760"/>
    <lineage>
        <taxon>Eukaryota</taxon>
        <taxon>Metazoa</taxon>
        <taxon>Chordata</taxon>
        <taxon>Craniata</taxon>
        <taxon>Vertebrata</taxon>
        <taxon>Euteleostomi</taxon>
        <taxon>Actinopterygii</taxon>
        <taxon>Neopterygii</taxon>
        <taxon>Teleostei</taxon>
        <taxon>Neoteleostei</taxon>
        <taxon>Acanthomorphata</taxon>
        <taxon>Ovalentaria</taxon>
        <taxon>Atherinomorphae</taxon>
        <taxon>Cyprinodontiformes</taxon>
        <taxon>Goodeidae</taxon>
        <taxon>Crenichthys</taxon>
    </lineage>
</organism>
<dbReference type="GO" id="GO:0005794">
    <property type="term" value="C:Golgi apparatus"/>
    <property type="evidence" value="ECO:0007669"/>
    <property type="project" value="TreeGrafter"/>
</dbReference>
<dbReference type="Pfam" id="PF24681">
    <property type="entry name" value="Kelch_KLHDC2_KLHL20_DRC7"/>
    <property type="match status" value="1"/>
</dbReference>
<comment type="caution">
    <text evidence="3">The sequence shown here is derived from an EMBL/GenBank/DDBJ whole genome shotgun (WGS) entry which is preliminary data.</text>
</comment>
<evidence type="ECO:0000256" key="1">
    <source>
        <dbReference type="ARBA" id="ARBA00022441"/>
    </source>
</evidence>
<gene>
    <name evidence="3" type="ORF">CRENBAI_000983</name>
</gene>
<dbReference type="SUPFAM" id="SSF117281">
    <property type="entry name" value="Kelch motif"/>
    <property type="match status" value="1"/>
</dbReference>
<keyword evidence="1" id="KW-0880">Kelch repeat</keyword>
<accession>A0AAV9SFP6</accession>
<dbReference type="InterPro" id="IPR015915">
    <property type="entry name" value="Kelch-typ_b-propeller"/>
</dbReference>
<dbReference type="Proteomes" id="UP001311232">
    <property type="component" value="Unassembled WGS sequence"/>
</dbReference>
<keyword evidence="2" id="KW-0677">Repeat</keyword>
<proteinExistence type="predicted"/>
<evidence type="ECO:0000256" key="2">
    <source>
        <dbReference type="ARBA" id="ARBA00022737"/>
    </source>
</evidence>
<name>A0AAV9SFP6_9TELE</name>
<dbReference type="PANTHER" id="PTHR46376">
    <property type="entry name" value="LEUCINE-ZIPPER-LIKE TRANSCRIPTIONAL REGULATOR 1"/>
    <property type="match status" value="1"/>
</dbReference>